<dbReference type="EMBL" id="CP111015">
    <property type="protein sequence ID" value="WAR01396.1"/>
    <property type="molecule type" value="Genomic_DNA"/>
</dbReference>
<protein>
    <submittedName>
        <fullName evidence="1">Uncharacterized protein</fullName>
    </submittedName>
</protein>
<organism evidence="1 2">
    <name type="scientific">Mya arenaria</name>
    <name type="common">Soft-shell clam</name>
    <dbReference type="NCBI Taxonomy" id="6604"/>
    <lineage>
        <taxon>Eukaryota</taxon>
        <taxon>Metazoa</taxon>
        <taxon>Spiralia</taxon>
        <taxon>Lophotrochozoa</taxon>
        <taxon>Mollusca</taxon>
        <taxon>Bivalvia</taxon>
        <taxon>Autobranchia</taxon>
        <taxon>Heteroconchia</taxon>
        <taxon>Euheterodonta</taxon>
        <taxon>Imparidentia</taxon>
        <taxon>Neoheterodontei</taxon>
        <taxon>Myida</taxon>
        <taxon>Myoidea</taxon>
        <taxon>Myidae</taxon>
        <taxon>Mya</taxon>
    </lineage>
</organism>
<evidence type="ECO:0000313" key="2">
    <source>
        <dbReference type="Proteomes" id="UP001164746"/>
    </source>
</evidence>
<accession>A0ABY7DYN2</accession>
<proteinExistence type="predicted"/>
<reference evidence="1" key="1">
    <citation type="submission" date="2022-11" db="EMBL/GenBank/DDBJ databases">
        <title>Centuries of genome instability and evolution in soft-shell clam transmissible cancer (bioRxiv).</title>
        <authorList>
            <person name="Hart S.F.M."/>
            <person name="Yonemitsu M.A."/>
            <person name="Giersch R.M."/>
            <person name="Beal B.F."/>
            <person name="Arriagada G."/>
            <person name="Davis B.W."/>
            <person name="Ostrander E.A."/>
            <person name="Goff S.P."/>
            <person name="Metzger M.J."/>
        </authorList>
    </citation>
    <scope>NUCLEOTIDE SEQUENCE</scope>
    <source>
        <strain evidence="1">MELC-2E11</strain>
        <tissue evidence="1">Siphon/mantle</tissue>
    </source>
</reference>
<evidence type="ECO:0000313" key="1">
    <source>
        <dbReference type="EMBL" id="WAR01396.1"/>
    </source>
</evidence>
<keyword evidence="2" id="KW-1185">Reference proteome</keyword>
<gene>
    <name evidence="1" type="ORF">MAR_007954</name>
</gene>
<name>A0ABY7DYN2_MYAAR</name>
<sequence>MSSSPDNEHQCLAWHLSIQEELEALKEVLEFLQLFLLLFGQLNPLRIISLKQDSSAVSGTILHKTPRRILQRFG</sequence>
<dbReference type="Proteomes" id="UP001164746">
    <property type="component" value="Chromosome 4"/>
</dbReference>